<proteinExistence type="predicted"/>
<reference evidence="1 2" key="1">
    <citation type="submission" date="2019-04" db="EMBL/GenBank/DDBJ databases">
        <title>Friends and foes A comparative genomics studyof 23 Aspergillus species from section Flavi.</title>
        <authorList>
            <consortium name="DOE Joint Genome Institute"/>
            <person name="Kjaerbolling I."/>
            <person name="Vesth T."/>
            <person name="Frisvad J.C."/>
            <person name="Nybo J.L."/>
            <person name="Theobald S."/>
            <person name="Kildgaard S."/>
            <person name="Isbrandt T."/>
            <person name="Kuo A."/>
            <person name="Sato A."/>
            <person name="Lyhne E.K."/>
            <person name="Kogle M.E."/>
            <person name="Wiebenga A."/>
            <person name="Kun R.S."/>
            <person name="Lubbers R.J."/>
            <person name="Makela M.R."/>
            <person name="Barry K."/>
            <person name="Chovatia M."/>
            <person name="Clum A."/>
            <person name="Daum C."/>
            <person name="Haridas S."/>
            <person name="He G."/>
            <person name="LaButti K."/>
            <person name="Lipzen A."/>
            <person name="Mondo S."/>
            <person name="Riley R."/>
            <person name="Salamov A."/>
            <person name="Simmons B.A."/>
            <person name="Magnuson J.K."/>
            <person name="Henrissat B."/>
            <person name="Mortensen U.H."/>
            <person name="Larsen T.O."/>
            <person name="Devries R.P."/>
            <person name="Grigoriev I.V."/>
            <person name="Machida M."/>
            <person name="Baker S.E."/>
            <person name="Andersen M.R."/>
        </authorList>
    </citation>
    <scope>NUCLEOTIDE SEQUENCE [LARGE SCALE GENOMIC DNA]</scope>
    <source>
        <strain evidence="1 2">CBS 763.97</strain>
    </source>
</reference>
<evidence type="ECO:0000313" key="1">
    <source>
        <dbReference type="EMBL" id="KAE8368341.1"/>
    </source>
</evidence>
<dbReference type="EMBL" id="ML737585">
    <property type="protein sequence ID" value="KAE8368341.1"/>
    <property type="molecule type" value="Genomic_DNA"/>
</dbReference>
<accession>A0A5N7AEP5</accession>
<dbReference type="Proteomes" id="UP000326268">
    <property type="component" value="Unassembled WGS sequence"/>
</dbReference>
<dbReference type="GeneID" id="43650064"/>
<name>A0A5N7AEP5_9EURO</name>
<gene>
    <name evidence="1" type="ORF">BDV27DRAFT_122398</name>
</gene>
<keyword evidence="2" id="KW-1185">Reference proteome</keyword>
<dbReference type="OrthoDB" id="5307922at2759"/>
<dbReference type="AlphaFoldDB" id="A0A5N7AEP5"/>
<evidence type="ECO:0000313" key="2">
    <source>
        <dbReference type="Proteomes" id="UP000326268"/>
    </source>
</evidence>
<protein>
    <submittedName>
        <fullName evidence="1">Uncharacterized protein</fullName>
    </submittedName>
</protein>
<dbReference type="RefSeq" id="XP_031931422.1">
    <property type="nucleotide sequence ID" value="XM_032065618.1"/>
</dbReference>
<sequence>MKRPLLAMLETYAALSLGGIVHVNMHNESFVTLRALANIPYANEIALLNTSTLAVE</sequence>
<organism evidence="1 2">
    <name type="scientific">Aspergillus caelatus</name>
    <dbReference type="NCBI Taxonomy" id="61420"/>
    <lineage>
        <taxon>Eukaryota</taxon>
        <taxon>Fungi</taxon>
        <taxon>Dikarya</taxon>
        <taxon>Ascomycota</taxon>
        <taxon>Pezizomycotina</taxon>
        <taxon>Eurotiomycetes</taxon>
        <taxon>Eurotiomycetidae</taxon>
        <taxon>Eurotiales</taxon>
        <taxon>Aspergillaceae</taxon>
        <taxon>Aspergillus</taxon>
        <taxon>Aspergillus subgen. Circumdati</taxon>
    </lineage>
</organism>